<feature type="transmembrane region" description="Helical" evidence="6">
    <location>
        <begin position="383"/>
        <end position="402"/>
    </location>
</feature>
<gene>
    <name evidence="7" type="primary">NCA2</name>
    <name evidence="7" type="ORF">HETSPECPRED_005486</name>
</gene>
<evidence type="ECO:0000313" key="7">
    <source>
        <dbReference type="EMBL" id="CAF9923995.1"/>
    </source>
</evidence>
<evidence type="ECO:0000256" key="4">
    <source>
        <dbReference type="ARBA" id="ARBA00023128"/>
    </source>
</evidence>
<evidence type="ECO:0000256" key="1">
    <source>
        <dbReference type="ARBA" id="ARBA00004225"/>
    </source>
</evidence>
<keyword evidence="4" id="KW-0496">Mitochondrion</keyword>
<keyword evidence="2 6" id="KW-0812">Transmembrane</keyword>
<dbReference type="EMBL" id="CAJPDS010000034">
    <property type="protein sequence ID" value="CAF9923995.1"/>
    <property type="molecule type" value="Genomic_DNA"/>
</dbReference>
<dbReference type="Proteomes" id="UP000664521">
    <property type="component" value="Unassembled WGS sequence"/>
</dbReference>
<reference evidence="7" key="1">
    <citation type="submission" date="2021-03" db="EMBL/GenBank/DDBJ databases">
        <authorList>
            <person name="Tagirdzhanova G."/>
        </authorList>
    </citation>
    <scope>NUCLEOTIDE SEQUENCE</scope>
</reference>
<keyword evidence="5 6" id="KW-0472">Membrane</keyword>
<dbReference type="AlphaFoldDB" id="A0A8H3IKA0"/>
<dbReference type="OrthoDB" id="413313at2759"/>
<evidence type="ECO:0000256" key="2">
    <source>
        <dbReference type="ARBA" id="ARBA00022692"/>
    </source>
</evidence>
<comment type="caution">
    <text evidence="7">The sequence shown here is derived from an EMBL/GenBank/DDBJ whole genome shotgun (WGS) entry which is preliminary data.</text>
</comment>
<name>A0A8H3IKA0_9LECA</name>
<dbReference type="PANTHER" id="PTHR28234:SF1">
    <property type="entry name" value="NUCLEAR CONTROL OF ATPASE PROTEIN 2"/>
    <property type="match status" value="1"/>
</dbReference>
<feature type="transmembrane region" description="Helical" evidence="6">
    <location>
        <begin position="552"/>
        <end position="573"/>
    </location>
</feature>
<proteinExistence type="predicted"/>
<dbReference type="Pfam" id="PF08637">
    <property type="entry name" value="NCA2"/>
    <property type="match status" value="1"/>
</dbReference>
<sequence>MSFVVDQVCRIDGQLDRLHLCRPSSAPLSPVVSVTSRVCRDHDDSRLSGEDLDATRAIQLQLAIKALSTTASSRALLQPEKIQTVLARAGLAEHPSRDENEYETGRASSREQELEWLLVSKAVAQTYGLVLNLLLEKIIPLSRDVWYWDEVLGSYFKTGLYSLQISPWRLREWSNEIYDDAWRRLQSTIQRSEDQPIEIVPLSSHWRQFYGLVKDSVHERSLADMQTKAVSLFARCRAEARDKRSHLRRFREISACGLGVLMNEGLSFDVADDGSMTSRGRSEEERDEWKLVISKSVALMETVIRNVTVLEHGTSEFEEAVFTSVENDSDLRHQFSGEQELSSSSAMIAARLQHLLRVHIPTQAVESRQIVTRNGRPSRIIRYWLPVVAILFSSSTLLRVFLHRRAKIMTWIRELGATSIDFWYNWVVEPVKKVIGTIRHDEGSEIAIMSRESLQVDRASLERMVVDFARDNPDSGTGTLPNDIDLSRIRAKVREGDLTPVLRAYEKDLRKPFIGVVRGDLVRALLIQIQKTKVDVEVALGGIDALLKSQELVFGFVGLTPGILVCLGVSHWLTGFMRGRRGGKAEQKQGQTVRILRNLDRILTGSTPSNNGGMLSYKEHGMILCEVHVLRQKAQRILPGEIYIEFLEEINDLVDIRTGVERQIRVVDRIRWAYGKWLI</sequence>
<keyword evidence="3 6" id="KW-1133">Transmembrane helix</keyword>
<dbReference type="InterPro" id="IPR013946">
    <property type="entry name" value="NCA2-like"/>
</dbReference>
<keyword evidence="8" id="KW-1185">Reference proteome</keyword>
<dbReference type="GO" id="GO:0005741">
    <property type="term" value="C:mitochondrial outer membrane"/>
    <property type="evidence" value="ECO:0007669"/>
    <property type="project" value="TreeGrafter"/>
</dbReference>
<evidence type="ECO:0000256" key="5">
    <source>
        <dbReference type="ARBA" id="ARBA00023136"/>
    </source>
</evidence>
<evidence type="ECO:0000313" key="8">
    <source>
        <dbReference type="Proteomes" id="UP000664521"/>
    </source>
</evidence>
<accession>A0A8H3IKA0</accession>
<evidence type="ECO:0000256" key="6">
    <source>
        <dbReference type="SAM" id="Phobius"/>
    </source>
</evidence>
<organism evidence="7 8">
    <name type="scientific">Heterodermia speciosa</name>
    <dbReference type="NCBI Taxonomy" id="116794"/>
    <lineage>
        <taxon>Eukaryota</taxon>
        <taxon>Fungi</taxon>
        <taxon>Dikarya</taxon>
        <taxon>Ascomycota</taxon>
        <taxon>Pezizomycotina</taxon>
        <taxon>Lecanoromycetes</taxon>
        <taxon>OSLEUM clade</taxon>
        <taxon>Lecanoromycetidae</taxon>
        <taxon>Caliciales</taxon>
        <taxon>Physciaceae</taxon>
        <taxon>Heterodermia</taxon>
    </lineage>
</organism>
<protein>
    <submittedName>
        <fullName evidence="7">Nuclear control of ATPase protein 2</fullName>
    </submittedName>
</protein>
<dbReference type="PANTHER" id="PTHR28234">
    <property type="entry name" value="NUCLEAR CONTROL OF ATPASE PROTEIN 2"/>
    <property type="match status" value="1"/>
</dbReference>
<evidence type="ECO:0000256" key="3">
    <source>
        <dbReference type="ARBA" id="ARBA00022989"/>
    </source>
</evidence>
<comment type="subcellular location">
    <subcellularLocation>
        <location evidence="1">Mitochondrion membrane</location>
        <topology evidence="1">Multi-pass membrane protein</topology>
    </subcellularLocation>
</comment>